<dbReference type="PANTHER" id="PTHR12128">
    <property type="entry name" value="DIHYDRODIPICOLINATE SYNTHASE"/>
    <property type="match status" value="1"/>
</dbReference>
<evidence type="ECO:0000313" key="6">
    <source>
        <dbReference type="EMBL" id="SHG87760.1"/>
    </source>
</evidence>
<dbReference type="EMBL" id="FQXB01000001">
    <property type="protein sequence ID" value="SHG87760.1"/>
    <property type="molecule type" value="Genomic_DNA"/>
</dbReference>
<evidence type="ECO:0000256" key="3">
    <source>
        <dbReference type="PIRNR" id="PIRNR001365"/>
    </source>
</evidence>
<dbReference type="RefSeq" id="WP_072900049.1">
    <property type="nucleotide sequence ID" value="NZ_FQXB01000001.1"/>
</dbReference>
<protein>
    <submittedName>
        <fullName evidence="6">4-hydroxy-tetrahydrodipicolinate synthase</fullName>
    </submittedName>
</protein>
<evidence type="ECO:0000256" key="2">
    <source>
        <dbReference type="ARBA" id="ARBA00023239"/>
    </source>
</evidence>
<comment type="similarity">
    <text evidence="1 3">Belongs to the DapA family.</text>
</comment>
<evidence type="ECO:0000256" key="5">
    <source>
        <dbReference type="PIRSR" id="PIRSR001365-2"/>
    </source>
</evidence>
<sequence>MFKGLSAFPLTPASADGVVDTDALQQLTARLVPHPVTSIGLLGSTGTYAYLTRAERRRAVAAAVEVLAGKVPLIVGVGAMRTDEAVALAQDAAAEGADAVLMAPVSYTPLTQDEAFGHYRAVTAAAGLPMCVYNNPGTTHFTFSEALVQRLAEVDGIAAVKMPLPADGDFAGEIAQLGRDGFEIGYSADWGIANALLGGAGSFYSAVAGTLPKQVTALSSAALAGDEAAARAEDDKLAELWALCKARGSVRVMHAAATQIGLIDTPLPLPLLPLETGEQDALAVILEQIDATV</sequence>
<dbReference type="PIRSF" id="PIRSF001365">
    <property type="entry name" value="DHDPS"/>
    <property type="match status" value="1"/>
</dbReference>
<keyword evidence="7" id="KW-1185">Reference proteome</keyword>
<evidence type="ECO:0000256" key="4">
    <source>
        <dbReference type="PIRSR" id="PIRSR001365-1"/>
    </source>
</evidence>
<dbReference type="GO" id="GO:0005829">
    <property type="term" value="C:cytosol"/>
    <property type="evidence" value="ECO:0007669"/>
    <property type="project" value="TreeGrafter"/>
</dbReference>
<feature type="active site" description="Schiff-base intermediate with substrate" evidence="4">
    <location>
        <position position="161"/>
    </location>
</feature>
<organism evidence="6 7">
    <name type="scientific">Cognatiyoonia sediminum</name>
    <dbReference type="NCBI Taxonomy" id="1508389"/>
    <lineage>
        <taxon>Bacteria</taxon>
        <taxon>Pseudomonadati</taxon>
        <taxon>Pseudomonadota</taxon>
        <taxon>Alphaproteobacteria</taxon>
        <taxon>Rhodobacterales</taxon>
        <taxon>Paracoccaceae</taxon>
        <taxon>Cognatiyoonia</taxon>
    </lineage>
</organism>
<name>A0A1M5NE15_9RHOB</name>
<dbReference type="Pfam" id="PF00701">
    <property type="entry name" value="DHDPS"/>
    <property type="match status" value="1"/>
</dbReference>
<feature type="active site" description="Proton donor/acceptor" evidence="4">
    <location>
        <position position="133"/>
    </location>
</feature>
<accession>A0A1M5NE15</accession>
<dbReference type="InterPro" id="IPR013785">
    <property type="entry name" value="Aldolase_TIM"/>
</dbReference>
<reference evidence="6 7" key="1">
    <citation type="submission" date="2016-11" db="EMBL/GenBank/DDBJ databases">
        <authorList>
            <person name="Jaros S."/>
            <person name="Januszkiewicz K."/>
            <person name="Wedrychowicz H."/>
        </authorList>
    </citation>
    <scope>NUCLEOTIDE SEQUENCE [LARGE SCALE GENOMIC DNA]</scope>
    <source>
        <strain evidence="6 7">DSM 28715</strain>
    </source>
</reference>
<feature type="binding site" evidence="5">
    <location>
        <position position="45"/>
    </location>
    <ligand>
        <name>pyruvate</name>
        <dbReference type="ChEBI" id="CHEBI:15361"/>
    </ligand>
</feature>
<evidence type="ECO:0000256" key="1">
    <source>
        <dbReference type="ARBA" id="ARBA00007592"/>
    </source>
</evidence>
<gene>
    <name evidence="6" type="ORF">SAMN05444003_1358</name>
</gene>
<dbReference type="InterPro" id="IPR002220">
    <property type="entry name" value="DapA-like"/>
</dbReference>
<dbReference type="CDD" id="cd00408">
    <property type="entry name" value="DHDPS-like"/>
    <property type="match status" value="1"/>
</dbReference>
<evidence type="ECO:0000313" key="7">
    <source>
        <dbReference type="Proteomes" id="UP000184074"/>
    </source>
</evidence>
<dbReference type="SUPFAM" id="SSF51569">
    <property type="entry name" value="Aldolase"/>
    <property type="match status" value="1"/>
</dbReference>
<dbReference type="Gene3D" id="3.20.20.70">
    <property type="entry name" value="Aldolase class I"/>
    <property type="match status" value="1"/>
</dbReference>
<dbReference type="SMART" id="SM01130">
    <property type="entry name" value="DHDPS"/>
    <property type="match status" value="1"/>
</dbReference>
<dbReference type="AlphaFoldDB" id="A0A1M5NE15"/>
<proteinExistence type="inferred from homology"/>
<keyword evidence="2 3" id="KW-0456">Lyase</keyword>
<dbReference type="STRING" id="1508389.SAMN05444003_1358"/>
<dbReference type="PANTHER" id="PTHR12128:SF66">
    <property type="entry name" value="4-HYDROXY-2-OXOGLUTARATE ALDOLASE, MITOCHONDRIAL"/>
    <property type="match status" value="1"/>
</dbReference>
<dbReference type="Proteomes" id="UP000184074">
    <property type="component" value="Unassembled WGS sequence"/>
</dbReference>
<dbReference type="PRINTS" id="PR00146">
    <property type="entry name" value="DHPICSNTHASE"/>
</dbReference>
<dbReference type="GO" id="GO:0008840">
    <property type="term" value="F:4-hydroxy-tetrahydrodipicolinate synthase activity"/>
    <property type="evidence" value="ECO:0007669"/>
    <property type="project" value="TreeGrafter"/>
</dbReference>
<dbReference type="OrthoDB" id="9778880at2"/>